<accession>W0PBT0</accession>
<sequence length="441" mass="50082">MPADQQFLNALTDLWNIPAPGPKNILSIPEFGALNELCAQRYSDGKITIGGKFALGRALRSLGLPCWQAPNTNCQSLDLQSVADSLVDAFSRKTVIRRHICPLDLAVNFPSVSFGNARIENFTKEGLEGLFDSRKLALWFPTLPFESEKLAQFNWLVVEEEITVHLDNGVRTFPFFPDESDIDRGDIEPHAGRVPKAVEDALFFILQLPWEQWEASASIDWRGFRMPWVYTQDDDLFVFPSPPPRPESLSFEPAIYEDENGEEIETERPITLWLAASEVTEIKSLTHEAWQKLRNARTTELFETPVVHFLVRAFLANGIDEFMAHLIVIEAAFGIHGDPKLDLLKKMRIKPSLHVAFRLSAALGENVVCDYDDLFKLRSRFIHGRSGLEPISLHKRILARRLARLASCKLVSLALTDNRRREKILRDLLSKGINNFHSELK</sequence>
<keyword evidence="2" id="KW-1185">Reference proteome</keyword>
<dbReference type="HOGENOM" id="CLU_616576_0_0_4"/>
<dbReference type="RefSeq" id="WP_025371480.1">
    <property type="nucleotide sequence ID" value="NZ_CP003915.1"/>
</dbReference>
<dbReference type="AlphaFoldDB" id="W0PBT0"/>
<evidence type="ECO:0008006" key="3">
    <source>
        <dbReference type="Google" id="ProtNLM"/>
    </source>
</evidence>
<organism evidence="1 2">
    <name type="scientific">Advenella mimigardefordensis (strain DSM 17166 / LMG 22922 / DPN7)</name>
    <dbReference type="NCBI Taxonomy" id="1247726"/>
    <lineage>
        <taxon>Bacteria</taxon>
        <taxon>Pseudomonadati</taxon>
        <taxon>Pseudomonadota</taxon>
        <taxon>Betaproteobacteria</taxon>
        <taxon>Burkholderiales</taxon>
        <taxon>Alcaligenaceae</taxon>
    </lineage>
</organism>
<dbReference type="KEGG" id="amim:MIM_c07760"/>
<gene>
    <name evidence="1" type="ORF">MIM_c07760</name>
</gene>
<dbReference type="PATRIC" id="fig|1247726.3.peg.842"/>
<dbReference type="OrthoDB" id="6792909at2"/>
<evidence type="ECO:0000313" key="2">
    <source>
        <dbReference type="Proteomes" id="UP000019095"/>
    </source>
</evidence>
<protein>
    <recommendedName>
        <fullName evidence="3">Apea-like HEPN domain-containing protein</fullName>
    </recommendedName>
</protein>
<dbReference type="Proteomes" id="UP000019095">
    <property type="component" value="Chromosome"/>
</dbReference>
<reference evidence="1 2" key="1">
    <citation type="journal article" date="2014" name="Microbiology">
        <title>Unravelling the complete genome sequence of Advenella mimigardefordensis strain DPN7T and novel insights in the catabolism of the xenobiotic polythioester precursor 3,3'-dithiodipropionate.</title>
        <authorList>
            <person name="Wubbeler J.H."/>
            <person name="Hiessl S."/>
            <person name="Schuldes J."/>
            <person name="Thurmer A."/>
            <person name="Daniel R."/>
            <person name="Steinbuchel A."/>
        </authorList>
    </citation>
    <scope>NUCLEOTIDE SEQUENCE [LARGE SCALE GENOMIC DNA]</scope>
    <source>
        <strain evidence="2">DSM 17166 / LMG 22922 / DPN7</strain>
    </source>
</reference>
<proteinExistence type="predicted"/>
<name>W0PBT0_ADVMD</name>
<dbReference type="eggNOG" id="ENOG5033EQX">
    <property type="taxonomic scope" value="Bacteria"/>
</dbReference>
<evidence type="ECO:0000313" key="1">
    <source>
        <dbReference type="EMBL" id="AHG62875.1"/>
    </source>
</evidence>
<dbReference type="EMBL" id="CP003915">
    <property type="protein sequence ID" value="AHG62875.1"/>
    <property type="molecule type" value="Genomic_DNA"/>
</dbReference>